<comment type="caution">
    <text evidence="2">The sequence shown here is derived from an EMBL/GenBank/DDBJ whole genome shotgun (WGS) entry which is preliminary data.</text>
</comment>
<name>A0A929KZJ9_9SPHI</name>
<sequence length="400" mass="44808">MKRTFYISSFIIIAVAALATCRKPFMPDVADTNLNVLVVEGVINNGLDSTIIKLTRSMELDYRLPSYSLTTYIPDKTTIKPELNATVTVEDEQGAIYTLTGLGKGKYGAPAAVLNASKKYHLKIVTSAGVVYTSNAEEVKDAPPIDTLSYRIGSGLSFYANTHDGTNKTKYYRWEYEEAWRFRMPIRSMFVTDGRQIIPRPYSVEFCFGHNNSVNIMLASTVKQTNDIILEQPITTVASNEEKLTIRYSILVKQYALSQAAYEFWDNMRRNTENLGGIFDQQPSAPVSNIRCVTDPALPALGFVSVGAVRTKRIYINKIQLPSSWQYRNPNTCGTSARYIYDLRTKTNSVEQDLVPYGSFDVPVDTLSDGLKVIGYSATSIFCADCTTKGVVTRPYFWRD</sequence>
<gene>
    <name evidence="2" type="ORF">IRJ16_19580</name>
</gene>
<dbReference type="AlphaFoldDB" id="A0A929KZJ9"/>
<dbReference type="RefSeq" id="WP_194113336.1">
    <property type="nucleotide sequence ID" value="NZ_JADFFL010000009.1"/>
</dbReference>
<accession>A0A929KZJ9</accession>
<dbReference type="EMBL" id="JADFFL010000009">
    <property type="protein sequence ID" value="MBE9664092.1"/>
    <property type="molecule type" value="Genomic_DNA"/>
</dbReference>
<organism evidence="2 3">
    <name type="scientific">Mucilaginibacter myungsuensis</name>
    <dbReference type="NCBI Taxonomy" id="649104"/>
    <lineage>
        <taxon>Bacteria</taxon>
        <taxon>Pseudomonadati</taxon>
        <taxon>Bacteroidota</taxon>
        <taxon>Sphingobacteriia</taxon>
        <taxon>Sphingobacteriales</taxon>
        <taxon>Sphingobacteriaceae</taxon>
        <taxon>Mucilaginibacter</taxon>
    </lineage>
</organism>
<evidence type="ECO:0000313" key="2">
    <source>
        <dbReference type="EMBL" id="MBE9664092.1"/>
    </source>
</evidence>
<evidence type="ECO:0000313" key="3">
    <source>
        <dbReference type="Proteomes" id="UP000622475"/>
    </source>
</evidence>
<feature type="chain" id="PRO_5038117096" evidence="1">
    <location>
        <begin position="20"/>
        <end position="400"/>
    </location>
</feature>
<proteinExistence type="predicted"/>
<keyword evidence="1" id="KW-0732">Signal</keyword>
<reference evidence="2" key="1">
    <citation type="submission" date="2020-10" db="EMBL/GenBank/DDBJ databases">
        <title>Mucilaginibacter mali sp. nov., isolated from rhizosphere soil of apple orchard.</title>
        <authorList>
            <person name="Lee J.-S."/>
            <person name="Kim H.S."/>
            <person name="Kim J.-S."/>
        </authorList>
    </citation>
    <scope>NUCLEOTIDE SEQUENCE</scope>
    <source>
        <strain evidence="2">KCTC 22746</strain>
    </source>
</reference>
<evidence type="ECO:0000256" key="1">
    <source>
        <dbReference type="SAM" id="SignalP"/>
    </source>
</evidence>
<dbReference type="Pfam" id="PF14054">
    <property type="entry name" value="DUF4249"/>
    <property type="match status" value="1"/>
</dbReference>
<dbReference type="InterPro" id="IPR025345">
    <property type="entry name" value="DUF4249"/>
</dbReference>
<dbReference type="Proteomes" id="UP000622475">
    <property type="component" value="Unassembled WGS sequence"/>
</dbReference>
<protein>
    <submittedName>
        <fullName evidence="2">DUF4249 domain-containing protein</fullName>
    </submittedName>
</protein>
<feature type="signal peptide" evidence="1">
    <location>
        <begin position="1"/>
        <end position="19"/>
    </location>
</feature>
<keyword evidence="3" id="KW-1185">Reference proteome</keyword>